<protein>
    <submittedName>
        <fullName evidence="2">Uncharacterized protein</fullName>
    </submittedName>
</protein>
<comment type="caution">
    <text evidence="2">The sequence shown here is derived from an EMBL/GenBank/DDBJ whole genome shotgun (WGS) entry which is preliminary data.</text>
</comment>
<gene>
    <name evidence="2" type="ORF">PaG_06419</name>
</gene>
<sequence length="574" mass="64053">MSTPAFSTDLRAVCIALERRTRPTDEDADDTTLATLSESRQSSAKYASMIGSFEPSSAEDTKAEDEKTMPDPDPKKAKHSVRMWTEIVSGEKFGLSVGYLTDRSAPWSKIPFETVLRPHDCRSGDGRSFTLDEILEIIGEVAAIFKREKGKYACETPLIHFKGCDAHITIRDSALLEAIWKKQPVFRGKSMKLVSKGFSEKDVTVFFAWGVRAMKKPDLMKSIPDRTKEQAALILANMYQVDEVGGEKFYRAEPIFSGHMIFFGRATLGSLRVVRRPEDRNKEDRYTDAHFGAALFHANEEATGEIEAGSKPAWIACWTAKPQQTLKENPDSLLTSHSICPSHLNLKGALRNLVSPVMPKRARTNSKTSNNSQVSTTYFNATVYGESSGFSLSYVSDQSIPWSTNAFETVFKLDDSQDSKKVLRLHQERNEIVRAIATIFKEVCPQILNGQPFIHFGHQKVHVRFHSPSFLQALWKAPPSFKGKPMKLVSKGLAKGGIRFYTACLPSESMVDLERRLKGKTFPGVEFILAEMYDVETLGGGPIFRGDLVLFCSAAMTGFLGKACYEIPYPPKKP</sequence>
<evidence type="ECO:0000256" key="1">
    <source>
        <dbReference type="SAM" id="MobiDB-lite"/>
    </source>
</evidence>
<feature type="compositionally biased region" description="Basic and acidic residues" evidence="1">
    <location>
        <begin position="59"/>
        <end position="75"/>
    </location>
</feature>
<dbReference type="Proteomes" id="UP000019462">
    <property type="component" value="Unassembled WGS sequence"/>
</dbReference>
<dbReference type="EMBL" id="AWNI01000042">
    <property type="protein sequence ID" value="ETS59500.1"/>
    <property type="molecule type" value="Genomic_DNA"/>
</dbReference>
<keyword evidence="3" id="KW-1185">Reference proteome</keyword>
<organism evidence="2 3">
    <name type="scientific">Moesziomyces aphidis</name>
    <name type="common">Pseudozyma aphidis</name>
    <dbReference type="NCBI Taxonomy" id="84754"/>
    <lineage>
        <taxon>Eukaryota</taxon>
        <taxon>Fungi</taxon>
        <taxon>Dikarya</taxon>
        <taxon>Basidiomycota</taxon>
        <taxon>Ustilaginomycotina</taxon>
        <taxon>Ustilaginomycetes</taxon>
        <taxon>Ustilaginales</taxon>
        <taxon>Ustilaginaceae</taxon>
        <taxon>Moesziomyces</taxon>
    </lineage>
</organism>
<accession>W3VD95</accession>
<evidence type="ECO:0000313" key="2">
    <source>
        <dbReference type="EMBL" id="ETS59500.1"/>
    </source>
</evidence>
<proteinExistence type="predicted"/>
<dbReference type="OrthoDB" id="2556693at2759"/>
<reference evidence="2 3" key="1">
    <citation type="journal article" date="2014" name="Genome Announc.">
        <title>Genome sequence of the basidiomycetous fungus Pseudozyma aphidis DSM70725, an efficient producer of biosurfactant mannosylerythritol lipids.</title>
        <authorList>
            <person name="Lorenz S."/>
            <person name="Guenther M."/>
            <person name="Grumaz C."/>
            <person name="Rupp S."/>
            <person name="Zibek S."/>
            <person name="Sohn K."/>
        </authorList>
    </citation>
    <scope>NUCLEOTIDE SEQUENCE [LARGE SCALE GENOMIC DNA]</scope>
    <source>
        <strain evidence="3">ATCC 32657 / CBS 517.83 / DSM 70725 / JCM 10318 / NBRC 10182 / NRRL Y-7954 / St-0401</strain>
    </source>
</reference>
<dbReference type="HOGENOM" id="CLU_514801_0_0_1"/>
<feature type="region of interest" description="Disordered" evidence="1">
    <location>
        <begin position="18"/>
        <end position="78"/>
    </location>
</feature>
<dbReference type="AlphaFoldDB" id="W3VD95"/>
<name>W3VD95_MOEAP</name>
<evidence type="ECO:0000313" key="3">
    <source>
        <dbReference type="Proteomes" id="UP000019462"/>
    </source>
</evidence>